<keyword evidence="2" id="KW-1185">Reference proteome</keyword>
<dbReference type="AlphaFoldDB" id="A0AAN6T1J4"/>
<reference evidence="1" key="2">
    <citation type="submission" date="2023-05" db="EMBL/GenBank/DDBJ databases">
        <authorList>
            <consortium name="Lawrence Berkeley National Laboratory"/>
            <person name="Steindorff A."/>
            <person name="Hensen N."/>
            <person name="Bonometti L."/>
            <person name="Westerberg I."/>
            <person name="Brannstrom I.O."/>
            <person name="Guillou S."/>
            <person name="Cros-Aarteil S."/>
            <person name="Calhoun S."/>
            <person name="Haridas S."/>
            <person name="Kuo A."/>
            <person name="Mondo S."/>
            <person name="Pangilinan J."/>
            <person name="Riley R."/>
            <person name="Labutti K."/>
            <person name="Andreopoulos B."/>
            <person name="Lipzen A."/>
            <person name="Chen C."/>
            <person name="Yanf M."/>
            <person name="Daum C."/>
            <person name="Ng V."/>
            <person name="Clum A."/>
            <person name="Ohm R."/>
            <person name="Martin F."/>
            <person name="Silar P."/>
            <person name="Natvig D."/>
            <person name="Lalanne C."/>
            <person name="Gautier V."/>
            <person name="Ament-Velasquez S.L."/>
            <person name="Kruys A."/>
            <person name="Hutchinson M.I."/>
            <person name="Powell A.J."/>
            <person name="Barry K."/>
            <person name="Miller A.N."/>
            <person name="Grigoriev I.V."/>
            <person name="Debuchy R."/>
            <person name="Gladieux P."/>
            <person name="Thoren M.H."/>
            <person name="Johannesson H."/>
        </authorList>
    </citation>
    <scope>NUCLEOTIDE SEQUENCE</scope>
    <source>
        <strain evidence="1">CBS 757.83</strain>
    </source>
</reference>
<proteinExistence type="predicted"/>
<organism evidence="1 2">
    <name type="scientific">Parathielavia hyrcaniae</name>
    <dbReference type="NCBI Taxonomy" id="113614"/>
    <lineage>
        <taxon>Eukaryota</taxon>
        <taxon>Fungi</taxon>
        <taxon>Dikarya</taxon>
        <taxon>Ascomycota</taxon>
        <taxon>Pezizomycotina</taxon>
        <taxon>Sordariomycetes</taxon>
        <taxon>Sordariomycetidae</taxon>
        <taxon>Sordariales</taxon>
        <taxon>Chaetomiaceae</taxon>
        <taxon>Parathielavia</taxon>
    </lineage>
</organism>
<accession>A0AAN6T1J4</accession>
<dbReference type="Proteomes" id="UP001305647">
    <property type="component" value="Unassembled WGS sequence"/>
</dbReference>
<evidence type="ECO:0000313" key="2">
    <source>
        <dbReference type="Proteomes" id="UP001305647"/>
    </source>
</evidence>
<sequence length="67" mass="7610">MEFWNHELSTLSRSYQISVLLLLSPSGNVSSSRMNERATEWAFQPVSFRLGASESWLPSLHCFLCSS</sequence>
<gene>
    <name evidence="1" type="ORF">N658DRAFT_52347</name>
</gene>
<comment type="caution">
    <text evidence="1">The sequence shown here is derived from an EMBL/GenBank/DDBJ whole genome shotgun (WGS) entry which is preliminary data.</text>
</comment>
<protein>
    <submittedName>
        <fullName evidence="1">Uncharacterized protein</fullName>
    </submittedName>
</protein>
<name>A0AAN6T1J4_9PEZI</name>
<reference evidence="1" key="1">
    <citation type="journal article" date="2023" name="Mol. Phylogenet. Evol.">
        <title>Genome-scale phylogeny and comparative genomics of the fungal order Sordariales.</title>
        <authorList>
            <person name="Hensen N."/>
            <person name="Bonometti L."/>
            <person name="Westerberg I."/>
            <person name="Brannstrom I.O."/>
            <person name="Guillou S."/>
            <person name="Cros-Aarteil S."/>
            <person name="Calhoun S."/>
            <person name="Haridas S."/>
            <person name="Kuo A."/>
            <person name="Mondo S."/>
            <person name="Pangilinan J."/>
            <person name="Riley R."/>
            <person name="LaButti K."/>
            <person name="Andreopoulos B."/>
            <person name="Lipzen A."/>
            <person name="Chen C."/>
            <person name="Yan M."/>
            <person name="Daum C."/>
            <person name="Ng V."/>
            <person name="Clum A."/>
            <person name="Steindorff A."/>
            <person name="Ohm R.A."/>
            <person name="Martin F."/>
            <person name="Silar P."/>
            <person name="Natvig D.O."/>
            <person name="Lalanne C."/>
            <person name="Gautier V."/>
            <person name="Ament-Velasquez S.L."/>
            <person name="Kruys A."/>
            <person name="Hutchinson M.I."/>
            <person name="Powell A.J."/>
            <person name="Barry K."/>
            <person name="Miller A.N."/>
            <person name="Grigoriev I.V."/>
            <person name="Debuchy R."/>
            <person name="Gladieux P."/>
            <person name="Hiltunen Thoren M."/>
            <person name="Johannesson H."/>
        </authorList>
    </citation>
    <scope>NUCLEOTIDE SEQUENCE</scope>
    <source>
        <strain evidence="1">CBS 757.83</strain>
    </source>
</reference>
<evidence type="ECO:0000313" key="1">
    <source>
        <dbReference type="EMBL" id="KAK4101710.1"/>
    </source>
</evidence>
<dbReference type="EMBL" id="MU863634">
    <property type="protein sequence ID" value="KAK4101710.1"/>
    <property type="molecule type" value="Genomic_DNA"/>
</dbReference>